<dbReference type="VEuPathDB" id="AmoebaDB:NAEGRDRAFT_31003"/>
<accession>D2V3T2</accession>
<feature type="transmembrane region" description="Helical" evidence="1">
    <location>
        <begin position="71"/>
        <end position="94"/>
    </location>
</feature>
<gene>
    <name evidence="2" type="ORF">NAEGRDRAFT_31003</name>
</gene>
<evidence type="ECO:0000313" key="2">
    <source>
        <dbReference type="EMBL" id="EFC48409.1"/>
    </source>
</evidence>
<protein>
    <submittedName>
        <fullName evidence="2">Predicted protein</fullName>
    </submittedName>
</protein>
<dbReference type="InParanoid" id="D2V3T2"/>
<keyword evidence="3" id="KW-1185">Reference proteome</keyword>
<dbReference type="Proteomes" id="UP000006671">
    <property type="component" value="Unassembled WGS sequence"/>
</dbReference>
<evidence type="ECO:0000256" key="1">
    <source>
        <dbReference type="SAM" id="Phobius"/>
    </source>
</evidence>
<evidence type="ECO:0000313" key="3">
    <source>
        <dbReference type="Proteomes" id="UP000006671"/>
    </source>
</evidence>
<sequence length="162" mass="18722">MIASRSNRLTRISSNALLVSQFKSSSSSVRNLQIYERREKPGFFDQISGMYENGQHLEGKPLEFRDGRFRYYIGFLGTAIVAVPTAFGILWAFFCLFSYTTRDSQVVVNRRNPHPFLQIKNGLDMNKTFNPILGRAVPFSVLNQDYAMMFYNELNKAKKREL</sequence>
<dbReference type="GeneID" id="8864052"/>
<dbReference type="EMBL" id="GG738851">
    <property type="protein sequence ID" value="EFC48409.1"/>
    <property type="molecule type" value="Genomic_DNA"/>
</dbReference>
<proteinExistence type="predicted"/>
<dbReference type="RefSeq" id="XP_002681153.1">
    <property type="nucleotide sequence ID" value="XM_002681107.1"/>
</dbReference>
<keyword evidence="1" id="KW-0472">Membrane</keyword>
<dbReference type="AlphaFoldDB" id="D2V3T2"/>
<name>D2V3T2_NAEGR</name>
<keyword evidence="1" id="KW-1133">Transmembrane helix</keyword>
<reference evidence="2 3" key="1">
    <citation type="journal article" date="2010" name="Cell">
        <title>The genome of Naegleria gruberi illuminates early eukaryotic versatility.</title>
        <authorList>
            <person name="Fritz-Laylin L.K."/>
            <person name="Prochnik S.E."/>
            <person name="Ginger M.L."/>
            <person name="Dacks J.B."/>
            <person name="Carpenter M.L."/>
            <person name="Field M.C."/>
            <person name="Kuo A."/>
            <person name="Paredez A."/>
            <person name="Chapman J."/>
            <person name="Pham J."/>
            <person name="Shu S."/>
            <person name="Neupane R."/>
            <person name="Cipriano M."/>
            <person name="Mancuso J."/>
            <person name="Tu H."/>
            <person name="Salamov A."/>
            <person name="Lindquist E."/>
            <person name="Shapiro H."/>
            <person name="Lucas S."/>
            <person name="Grigoriev I.V."/>
            <person name="Cande W.Z."/>
            <person name="Fulton C."/>
            <person name="Rokhsar D.S."/>
            <person name="Dawson S.C."/>
        </authorList>
    </citation>
    <scope>NUCLEOTIDE SEQUENCE [LARGE SCALE GENOMIC DNA]</scope>
    <source>
        <strain evidence="2 3">NEG-M</strain>
    </source>
</reference>
<keyword evidence="1" id="KW-0812">Transmembrane</keyword>
<dbReference type="KEGG" id="ngr:NAEGRDRAFT_31003"/>
<organism evidence="3">
    <name type="scientific">Naegleria gruberi</name>
    <name type="common">Amoeba</name>
    <dbReference type="NCBI Taxonomy" id="5762"/>
    <lineage>
        <taxon>Eukaryota</taxon>
        <taxon>Discoba</taxon>
        <taxon>Heterolobosea</taxon>
        <taxon>Tetramitia</taxon>
        <taxon>Eutetramitia</taxon>
        <taxon>Vahlkampfiidae</taxon>
        <taxon>Naegleria</taxon>
    </lineage>
</organism>